<keyword evidence="7" id="KW-0408">Iron</keyword>
<evidence type="ECO:0000256" key="2">
    <source>
        <dbReference type="ARBA" id="ARBA00008749"/>
    </source>
</evidence>
<feature type="domain" description="Fatty acid desaturase" evidence="12">
    <location>
        <begin position="34"/>
        <end position="264"/>
    </location>
</feature>
<evidence type="ECO:0000256" key="7">
    <source>
        <dbReference type="ARBA" id="ARBA00023004"/>
    </source>
</evidence>
<dbReference type="InterPro" id="IPR005804">
    <property type="entry name" value="FA_desaturase_dom"/>
</dbReference>
<dbReference type="InterPro" id="IPR015876">
    <property type="entry name" value="Acyl-CoA_DS"/>
</dbReference>
<evidence type="ECO:0000256" key="6">
    <source>
        <dbReference type="ARBA" id="ARBA00023002"/>
    </source>
</evidence>
<comment type="similarity">
    <text evidence="2">Belongs to the fatty acid desaturase type 2 family.</text>
</comment>
<dbReference type="RefSeq" id="WP_353866229.1">
    <property type="nucleotide sequence ID" value="NZ_CP088295.1"/>
</dbReference>
<sequence length="326" mass="36936">MSRSEKYLMMAGVIVPFLALILAIVLLWNNGVNWLDLAIMAFMYTIGQLGITIGYHRMLTHKSFEAKTWVKVFWASAGSLALQGAPSEWVADHRQHHAYTDVPGDPHSPHLHGEGYWGSLRGLFHAHVGWLWDTREMADTDRFAADLVEDRWINRISRYYAFFFLASFAIPFFLGFIFGGTIDAALTALLWGGFVRICLGHHFTWSVNSVCHVFGSRRFAVEETDKATNFGLLAIPSMGEAWHHNHHAFPRSAYHGLKWYEIDPSKYIIKGMAKLGLIWNVIEISPERQEQKLLANGAVPPAPRHRPKPEDEEAAQFVQPESQPVA</sequence>
<reference evidence="14" key="1">
    <citation type="submission" date="2021-11" db="EMBL/GenBank/DDBJ databases">
        <title>Cultivation dependent microbiological survey of springs from the worlds oldest radium mine currently devoted to the extraction of radon-saturated water.</title>
        <authorList>
            <person name="Kapinusova G."/>
            <person name="Smrhova T."/>
            <person name="Strejcek M."/>
            <person name="Suman J."/>
            <person name="Jani K."/>
            <person name="Pajer P."/>
            <person name="Uhlik O."/>
        </authorList>
    </citation>
    <scope>NUCLEOTIDE SEQUENCE [LARGE SCALE GENOMIC DNA]</scope>
    <source>
        <strain evidence="14">J379</strain>
    </source>
</reference>
<keyword evidence="8" id="KW-0443">Lipid metabolism</keyword>
<keyword evidence="6" id="KW-0560">Oxidoreductase</keyword>
<feature type="transmembrane region" description="Helical" evidence="11">
    <location>
        <begin position="7"/>
        <end position="28"/>
    </location>
</feature>
<evidence type="ECO:0000256" key="5">
    <source>
        <dbReference type="ARBA" id="ARBA00022989"/>
    </source>
</evidence>
<feature type="transmembrane region" description="Helical" evidence="11">
    <location>
        <begin position="34"/>
        <end position="55"/>
    </location>
</feature>
<evidence type="ECO:0000256" key="4">
    <source>
        <dbReference type="ARBA" id="ARBA00022832"/>
    </source>
</evidence>
<proteinExistence type="inferred from homology"/>
<feature type="region of interest" description="Disordered" evidence="10">
    <location>
        <begin position="293"/>
        <end position="326"/>
    </location>
</feature>
<keyword evidence="9 11" id="KW-0472">Membrane</keyword>
<evidence type="ECO:0000256" key="3">
    <source>
        <dbReference type="ARBA" id="ARBA00022692"/>
    </source>
</evidence>
<dbReference type="PANTHER" id="PTHR11351">
    <property type="entry name" value="ACYL-COA DESATURASE"/>
    <property type="match status" value="1"/>
</dbReference>
<organism evidence="13 14">
    <name type="scientific">Svornostia abyssi</name>
    <dbReference type="NCBI Taxonomy" id="2898438"/>
    <lineage>
        <taxon>Bacteria</taxon>
        <taxon>Bacillati</taxon>
        <taxon>Actinomycetota</taxon>
        <taxon>Thermoleophilia</taxon>
        <taxon>Solirubrobacterales</taxon>
        <taxon>Baekduiaceae</taxon>
        <taxon>Svornostia</taxon>
    </lineage>
</organism>
<dbReference type="Pfam" id="PF00487">
    <property type="entry name" value="FA_desaturase"/>
    <property type="match status" value="1"/>
</dbReference>
<dbReference type="PRINTS" id="PR00075">
    <property type="entry name" value="FACDDSATRASE"/>
</dbReference>
<evidence type="ECO:0000313" key="14">
    <source>
        <dbReference type="Proteomes" id="UP001058860"/>
    </source>
</evidence>
<evidence type="ECO:0000256" key="1">
    <source>
        <dbReference type="ARBA" id="ARBA00004141"/>
    </source>
</evidence>
<dbReference type="Proteomes" id="UP001058860">
    <property type="component" value="Chromosome"/>
</dbReference>
<name>A0ABY5PM85_9ACTN</name>
<evidence type="ECO:0000256" key="9">
    <source>
        <dbReference type="ARBA" id="ARBA00023136"/>
    </source>
</evidence>
<keyword evidence="14" id="KW-1185">Reference proteome</keyword>
<evidence type="ECO:0000259" key="12">
    <source>
        <dbReference type="Pfam" id="PF00487"/>
    </source>
</evidence>
<evidence type="ECO:0000313" key="13">
    <source>
        <dbReference type="EMBL" id="UUY05789.1"/>
    </source>
</evidence>
<keyword evidence="3 11" id="KW-0812">Transmembrane</keyword>
<feature type="transmembrane region" description="Helical" evidence="11">
    <location>
        <begin position="159"/>
        <end position="182"/>
    </location>
</feature>
<keyword evidence="4" id="KW-0276">Fatty acid metabolism</keyword>
<protein>
    <submittedName>
        <fullName evidence="13">Acyl-CoA desaturase</fullName>
    </submittedName>
</protein>
<keyword evidence="5 11" id="KW-1133">Transmembrane helix</keyword>
<dbReference type="CDD" id="cd03505">
    <property type="entry name" value="Delta9-FADS-like"/>
    <property type="match status" value="1"/>
</dbReference>
<accession>A0ABY5PM85</accession>
<dbReference type="PANTHER" id="PTHR11351:SF3">
    <property type="entry name" value="BLL4393 PROTEIN"/>
    <property type="match status" value="1"/>
</dbReference>
<evidence type="ECO:0000256" key="10">
    <source>
        <dbReference type="SAM" id="MobiDB-lite"/>
    </source>
</evidence>
<evidence type="ECO:0000256" key="11">
    <source>
        <dbReference type="SAM" id="Phobius"/>
    </source>
</evidence>
<comment type="subcellular location">
    <subcellularLocation>
        <location evidence="1">Membrane</location>
        <topology evidence="1">Multi-pass membrane protein</topology>
    </subcellularLocation>
</comment>
<gene>
    <name evidence="13" type="ORF">LRS13_09790</name>
</gene>
<dbReference type="EMBL" id="CP088295">
    <property type="protein sequence ID" value="UUY05789.1"/>
    <property type="molecule type" value="Genomic_DNA"/>
</dbReference>
<evidence type="ECO:0000256" key="8">
    <source>
        <dbReference type="ARBA" id="ARBA00023098"/>
    </source>
</evidence>